<sequence length="390" mass="42847">MSTPLRLVEPQHLTGAALLDAVTTFLSRFIVFPNQHCAPAIALWFAHTHAAAHFYVTPRLVISSAEPGSGKTLVIEVGQYLVGKPEMVFNASTSAVFRMVASHGPITLLWDEVDAIFTSNGGTNEDLRAMLNAGYKRTAHVARCVGDSHSVQRFPVYSPVALVGLAGAMPATITTRAITVHMRRKKRTEKAEEFRERIVQRDAEPLREALSNWIGGIAETIGEAEPTMPDGVANRSREIWEPLLAIADAAGGHWPQTARQACAYFVQQAELQPVTTGVRLLSDLRTIFAERDTDRISTVDILADLVALDEAPWGDVNGGRPLDARRLARELSQYQVTPAAFRIGGQITKGYVTYSTKDQVGLTDAWSRYLPTENDDTDNETDVEGESWEH</sequence>
<comment type="caution">
    <text evidence="3">The sequence shown here is derived from an EMBL/GenBank/DDBJ whole genome shotgun (WGS) entry which is preliminary data.</text>
</comment>
<evidence type="ECO:0000313" key="4">
    <source>
        <dbReference type="Proteomes" id="UP000185596"/>
    </source>
</evidence>
<dbReference type="STRING" id="1912961.BU204_29935"/>
<feature type="region of interest" description="Disordered" evidence="1">
    <location>
        <begin position="370"/>
        <end position="390"/>
    </location>
</feature>
<name>A0A1Q8CBV8_9PSEU</name>
<dbReference type="RefSeq" id="WP_075129130.1">
    <property type="nucleotide sequence ID" value="NZ_MSIE01000065.1"/>
</dbReference>
<organism evidence="3 4">
    <name type="scientific">Actinophytocola xanthii</name>
    <dbReference type="NCBI Taxonomy" id="1912961"/>
    <lineage>
        <taxon>Bacteria</taxon>
        <taxon>Bacillati</taxon>
        <taxon>Actinomycetota</taxon>
        <taxon>Actinomycetes</taxon>
        <taxon>Pseudonocardiales</taxon>
        <taxon>Pseudonocardiaceae</taxon>
    </lineage>
</organism>
<dbReference type="Pfam" id="PF12307">
    <property type="entry name" value="DUF3631"/>
    <property type="match status" value="1"/>
</dbReference>
<feature type="compositionally biased region" description="Acidic residues" evidence="1">
    <location>
        <begin position="373"/>
        <end position="390"/>
    </location>
</feature>
<dbReference type="Proteomes" id="UP000185596">
    <property type="component" value="Unassembled WGS sequence"/>
</dbReference>
<reference evidence="3 4" key="1">
    <citation type="submission" date="2016-12" db="EMBL/GenBank/DDBJ databases">
        <title>The draft genome sequence of Actinophytocola sp. 11-183.</title>
        <authorList>
            <person name="Wang W."/>
            <person name="Yuan L."/>
        </authorList>
    </citation>
    <scope>NUCLEOTIDE SEQUENCE [LARGE SCALE GENOMIC DNA]</scope>
    <source>
        <strain evidence="3 4">11-183</strain>
    </source>
</reference>
<protein>
    <recommendedName>
        <fullName evidence="2">DUF3631 domain-containing protein</fullName>
    </recommendedName>
</protein>
<feature type="domain" description="DUF3631" evidence="2">
    <location>
        <begin position="181"/>
        <end position="369"/>
    </location>
</feature>
<keyword evidence="4" id="KW-1185">Reference proteome</keyword>
<evidence type="ECO:0000259" key="2">
    <source>
        <dbReference type="Pfam" id="PF12307"/>
    </source>
</evidence>
<proteinExistence type="predicted"/>
<dbReference type="InterPro" id="IPR022081">
    <property type="entry name" value="DUF3631"/>
</dbReference>
<dbReference type="AlphaFoldDB" id="A0A1Q8CBV8"/>
<gene>
    <name evidence="3" type="ORF">BU204_29935</name>
</gene>
<accession>A0A1Q8CBV8</accession>
<evidence type="ECO:0000313" key="3">
    <source>
        <dbReference type="EMBL" id="OLF11867.1"/>
    </source>
</evidence>
<evidence type="ECO:0000256" key="1">
    <source>
        <dbReference type="SAM" id="MobiDB-lite"/>
    </source>
</evidence>
<dbReference type="EMBL" id="MSIE01000065">
    <property type="protein sequence ID" value="OLF11867.1"/>
    <property type="molecule type" value="Genomic_DNA"/>
</dbReference>